<evidence type="ECO:0000256" key="4">
    <source>
        <dbReference type="ARBA" id="ARBA00022679"/>
    </source>
</evidence>
<dbReference type="Pfam" id="PF06580">
    <property type="entry name" value="His_kinase"/>
    <property type="match status" value="1"/>
</dbReference>
<proteinExistence type="predicted"/>
<sequence length="596" mass="67763">MMTRRLSIFDKIALTILLLLVPVLLLYGYSNRISTGVVEEQMRSSNLSKLVFFMDQMDQVMENLSMFPVILSDDPHIRDFMSPASVETESGLLMAQSRVTEKLSLQSVSSPWSNDLTFVYPEKNLVLSSNIYLNGSEVSSPNRKLQTAWAFEQDNSRGYPVGTFVRETVVPAAATSMAQADAVFQVRFPAQNISDMLDVYKKENRGDPFMYRPDLVPVRNSTNAGQASEDVIKELGSRETLHPNGQLNMKIDGHTYLVSYVKSRQLSWYLVDYVPVERIVAPIIQTRNWFYGSMMLLILLGLLASVLLYRNVQIPLKNMITGVKRMKDGDLSWRIGYKANNEFDDLIRHHNEMAEQMERLIEDVYTEKLRSREATLKQLQSQINPHFLYNSLFFIINSAMLDDRDSVIAMSENLAELYRYTTRVDQQLSTVGAEIEFVRHYLNIHTLRMGRLTFDIDVPDSMLEQPLPRLTLQPIVENAIVHGIEGRIGGGRIVITGRQEEGDNLIEVADNGEGMSVDALLRLESLLNEKMTDEIGCGTWNVHQRLRGRFGEGSGLRFRHGEDEGLAVTVVWKKQEDGALNRCDNRVEGESEWPSS</sequence>
<evidence type="ECO:0000313" key="8">
    <source>
        <dbReference type="EMBL" id="GLX71279.1"/>
    </source>
</evidence>
<dbReference type="InterPro" id="IPR010559">
    <property type="entry name" value="Sig_transdc_His_kin_internal"/>
</dbReference>
<dbReference type="Gene3D" id="3.30.565.10">
    <property type="entry name" value="Histidine kinase-like ATPase, C-terminal domain"/>
    <property type="match status" value="1"/>
</dbReference>
<evidence type="ECO:0000313" key="9">
    <source>
        <dbReference type="Proteomes" id="UP001157114"/>
    </source>
</evidence>
<feature type="domain" description="HAMP" evidence="7">
    <location>
        <begin position="310"/>
        <end position="362"/>
    </location>
</feature>
<evidence type="ECO:0000256" key="1">
    <source>
        <dbReference type="ARBA" id="ARBA00004651"/>
    </source>
</evidence>
<dbReference type="Pfam" id="PF00672">
    <property type="entry name" value="HAMP"/>
    <property type="match status" value="1"/>
</dbReference>
<dbReference type="PANTHER" id="PTHR34220:SF7">
    <property type="entry name" value="SENSOR HISTIDINE KINASE YPDA"/>
    <property type="match status" value="1"/>
</dbReference>
<organism evidence="8 9">
    <name type="scientific">Paenibacillus glycanilyticus</name>
    <dbReference type="NCBI Taxonomy" id="126569"/>
    <lineage>
        <taxon>Bacteria</taxon>
        <taxon>Bacillati</taxon>
        <taxon>Bacillota</taxon>
        <taxon>Bacilli</taxon>
        <taxon>Bacillales</taxon>
        <taxon>Paenibacillaceae</taxon>
        <taxon>Paenibacillus</taxon>
    </lineage>
</organism>
<comment type="subcellular location">
    <subcellularLocation>
        <location evidence="1">Cell membrane</location>
        <topology evidence="1">Multi-pass membrane protein</topology>
    </subcellularLocation>
</comment>
<evidence type="ECO:0000256" key="3">
    <source>
        <dbReference type="ARBA" id="ARBA00022553"/>
    </source>
</evidence>
<keyword evidence="4" id="KW-0808">Transferase</keyword>
<dbReference type="PROSITE" id="PS50885">
    <property type="entry name" value="HAMP"/>
    <property type="match status" value="1"/>
</dbReference>
<keyword evidence="3" id="KW-0597">Phosphoprotein</keyword>
<keyword evidence="6" id="KW-0812">Transmembrane</keyword>
<dbReference type="SUPFAM" id="SSF158472">
    <property type="entry name" value="HAMP domain-like"/>
    <property type="match status" value="1"/>
</dbReference>
<protein>
    <recommendedName>
        <fullName evidence="7">HAMP domain-containing protein</fullName>
    </recommendedName>
</protein>
<evidence type="ECO:0000256" key="2">
    <source>
        <dbReference type="ARBA" id="ARBA00022475"/>
    </source>
</evidence>
<keyword evidence="9" id="KW-1185">Reference proteome</keyword>
<dbReference type="EMBL" id="BSSQ01000028">
    <property type="protein sequence ID" value="GLX71279.1"/>
    <property type="molecule type" value="Genomic_DNA"/>
</dbReference>
<keyword evidence="6" id="KW-1133">Transmembrane helix</keyword>
<keyword evidence="5 6" id="KW-0472">Membrane</keyword>
<evidence type="ECO:0000256" key="5">
    <source>
        <dbReference type="ARBA" id="ARBA00023136"/>
    </source>
</evidence>
<name>A0ABQ6GK63_9BACL</name>
<evidence type="ECO:0000256" key="6">
    <source>
        <dbReference type="SAM" id="Phobius"/>
    </source>
</evidence>
<dbReference type="Proteomes" id="UP001157114">
    <property type="component" value="Unassembled WGS sequence"/>
</dbReference>
<reference evidence="8 9" key="1">
    <citation type="submission" date="2023-03" db="EMBL/GenBank/DDBJ databases">
        <title>Draft genome sequence of the bacteria which degrade cell wall of Tricholomamatutake.</title>
        <authorList>
            <person name="Konishi Y."/>
            <person name="Fukuta Y."/>
            <person name="Shirasaka N."/>
        </authorList>
    </citation>
    <scope>NUCLEOTIDE SEQUENCE [LARGE SCALE GENOMIC DNA]</scope>
    <source>
        <strain evidence="9">mu1</strain>
    </source>
</reference>
<gene>
    <name evidence="8" type="ORF">MU1_56280</name>
</gene>
<accession>A0ABQ6GK63</accession>
<keyword evidence="2" id="KW-1003">Cell membrane</keyword>
<comment type="caution">
    <text evidence="8">The sequence shown here is derived from an EMBL/GenBank/DDBJ whole genome shotgun (WGS) entry which is preliminary data.</text>
</comment>
<dbReference type="InterPro" id="IPR050640">
    <property type="entry name" value="Bact_2-comp_sensor_kinase"/>
</dbReference>
<dbReference type="InterPro" id="IPR003660">
    <property type="entry name" value="HAMP_dom"/>
</dbReference>
<dbReference type="Gene3D" id="6.10.340.10">
    <property type="match status" value="1"/>
</dbReference>
<dbReference type="PANTHER" id="PTHR34220">
    <property type="entry name" value="SENSOR HISTIDINE KINASE YPDA"/>
    <property type="match status" value="1"/>
</dbReference>
<dbReference type="InterPro" id="IPR036890">
    <property type="entry name" value="HATPase_C_sf"/>
</dbReference>
<dbReference type="SMART" id="SM00304">
    <property type="entry name" value="HAMP"/>
    <property type="match status" value="1"/>
</dbReference>
<evidence type="ECO:0000259" key="7">
    <source>
        <dbReference type="PROSITE" id="PS50885"/>
    </source>
</evidence>
<dbReference type="CDD" id="cd06225">
    <property type="entry name" value="HAMP"/>
    <property type="match status" value="1"/>
</dbReference>
<feature type="transmembrane region" description="Helical" evidence="6">
    <location>
        <begin position="289"/>
        <end position="309"/>
    </location>
</feature>
<dbReference type="SUPFAM" id="SSF55874">
    <property type="entry name" value="ATPase domain of HSP90 chaperone/DNA topoisomerase II/histidine kinase"/>
    <property type="match status" value="1"/>
</dbReference>
<dbReference type="RefSeq" id="WP_284242081.1">
    <property type="nucleotide sequence ID" value="NZ_BSSQ01000028.1"/>
</dbReference>